<dbReference type="InterPro" id="IPR057708">
    <property type="entry name" value="DUF7948"/>
</dbReference>
<evidence type="ECO:0000259" key="2">
    <source>
        <dbReference type="Pfam" id="PF25778"/>
    </source>
</evidence>
<sequence>MRSAIVLLLTCLWLTVALHPAAALTAGFIENRGQLDDVVYYYSTGPYASLYFTAEGIVLAITAPDQSLPGSDTTADPMNPMDHDFTSFPAQSRWAILVRFDGANTAPRLDARAPLTTTYSYFLGCDPDQWRTGIRAYSEIVYRELWPGVDVSFRQDGGSLVYSLDFAAGADTEAALFSYDGAVLVHTEEDGAVLLHTDLGTVVHRHLLHGASCGSLQLLLPDTSGPSDGVSCAGRDNPSSLLWSTFIGASGLDNGRGLALDSADNAIITGTTSSSSFPTTVGAYDTSFNGDYDVFVSKISASGSTLLWSTFVGGNDEDSGTDVVLDGAGNPVITGHTRSTNFPTTPGVFDTSFNGEYDAYVAKLSESGSSLLWSTFLGGDLGDSGHSLLYHAPTGSFILAGAAYSSDFPTTMFAFDTSHNGHIDGFVTKITGTGQFLQWSTFLGGAVTDDVNDIVADPDGNLYLTGRTSSPDFPVTTGAFDTSHNGEYDCFVAKFNSSATTLQWSTFMGSTEWDYGSALAIDDTSNVIVTGLTYSAGFPVTPDSFDPWFDGGPYDCYVAKLSSTGDSLKFGTFLGGTGGEAVTDLILDASSNPIVVGSTGSTDFPTTPGGYATEYAGGSKTDAFVTAISKSGSHLLYGSYLGGSETDGVHAVKLDALGHAVLLGQTQSDTFPTTPGAYDTSHNGYGDTFVAKLSMKSPKPVMIPEPQYTPGTNNTVYWSDESASGASG</sequence>
<name>A0ABV6YIH4_UNCEI</name>
<protein>
    <submittedName>
        <fullName evidence="3">SBBP repeat-containing protein</fullName>
    </submittedName>
</protein>
<dbReference type="InterPro" id="IPR010620">
    <property type="entry name" value="SBBP_repeat"/>
</dbReference>
<feature type="domain" description="DUF7948" evidence="2">
    <location>
        <begin position="28"/>
        <end position="205"/>
    </location>
</feature>
<gene>
    <name evidence="3" type="ORF">ACFL6M_00915</name>
</gene>
<feature type="non-terminal residue" evidence="3">
    <location>
        <position position="728"/>
    </location>
</feature>
<dbReference type="PANTHER" id="PTHR35580">
    <property type="entry name" value="CELL SURFACE GLYCOPROTEIN (S-LAYER PROTEIN)-LIKE PROTEIN"/>
    <property type="match status" value="1"/>
</dbReference>
<keyword evidence="4" id="KW-1185">Reference proteome</keyword>
<comment type="caution">
    <text evidence="3">The sequence shown here is derived from an EMBL/GenBank/DDBJ whole genome shotgun (WGS) entry which is preliminary data.</text>
</comment>
<dbReference type="InterPro" id="IPR052918">
    <property type="entry name" value="Motility_Chemotaxis_Reg"/>
</dbReference>
<dbReference type="Pfam" id="PF06739">
    <property type="entry name" value="SBBP"/>
    <property type="match status" value="1"/>
</dbReference>
<accession>A0ABV6YIH4</accession>
<evidence type="ECO:0000256" key="1">
    <source>
        <dbReference type="SAM" id="SignalP"/>
    </source>
</evidence>
<feature type="chain" id="PRO_5046123319" evidence="1">
    <location>
        <begin position="23"/>
        <end position="728"/>
    </location>
</feature>
<evidence type="ECO:0000313" key="3">
    <source>
        <dbReference type="EMBL" id="MFC1572137.1"/>
    </source>
</evidence>
<dbReference type="Proteomes" id="UP001593833">
    <property type="component" value="Unassembled WGS sequence"/>
</dbReference>
<dbReference type="EMBL" id="JBHPKH010000004">
    <property type="protein sequence ID" value="MFC1572137.1"/>
    <property type="molecule type" value="Genomic_DNA"/>
</dbReference>
<proteinExistence type="predicted"/>
<dbReference type="PANTHER" id="PTHR35580:SF1">
    <property type="entry name" value="PHYTASE-LIKE DOMAIN-CONTAINING PROTEIN"/>
    <property type="match status" value="1"/>
</dbReference>
<organism evidence="3 4">
    <name type="scientific">Eiseniibacteriota bacterium</name>
    <dbReference type="NCBI Taxonomy" id="2212470"/>
    <lineage>
        <taxon>Bacteria</taxon>
        <taxon>Candidatus Eiseniibacteriota</taxon>
    </lineage>
</organism>
<feature type="signal peptide" evidence="1">
    <location>
        <begin position="1"/>
        <end position="22"/>
    </location>
</feature>
<evidence type="ECO:0000313" key="4">
    <source>
        <dbReference type="Proteomes" id="UP001593833"/>
    </source>
</evidence>
<dbReference type="Pfam" id="PF25778">
    <property type="entry name" value="DUF7948"/>
    <property type="match status" value="1"/>
</dbReference>
<keyword evidence="1" id="KW-0732">Signal</keyword>
<reference evidence="3 4" key="1">
    <citation type="submission" date="2024-09" db="EMBL/GenBank/DDBJ databases">
        <authorList>
            <person name="D'Angelo T."/>
        </authorList>
    </citation>
    <scope>NUCLEOTIDE SEQUENCE [LARGE SCALE GENOMIC DNA]</scope>
    <source>
        <strain evidence="3">SAG AM-320-E07</strain>
    </source>
</reference>